<dbReference type="Gene3D" id="3.40.50.1580">
    <property type="entry name" value="Nucleoside phosphorylase domain"/>
    <property type="match status" value="1"/>
</dbReference>
<dbReference type="GO" id="GO:0003824">
    <property type="term" value="F:catalytic activity"/>
    <property type="evidence" value="ECO:0007669"/>
    <property type="project" value="InterPro"/>
</dbReference>
<dbReference type="SUPFAM" id="SSF53167">
    <property type="entry name" value="Purine and uridine phosphorylases"/>
    <property type="match status" value="1"/>
</dbReference>
<dbReference type="EMBL" id="CASHTH010000599">
    <property type="protein sequence ID" value="CAI8005330.1"/>
    <property type="molecule type" value="Genomic_DNA"/>
</dbReference>
<reference evidence="2" key="1">
    <citation type="submission" date="2023-03" db="EMBL/GenBank/DDBJ databases">
        <authorList>
            <person name="Steffen K."/>
            <person name="Cardenas P."/>
        </authorList>
    </citation>
    <scope>NUCLEOTIDE SEQUENCE</scope>
</reference>
<dbReference type="AlphaFoldDB" id="A0AA35R5T1"/>
<protein>
    <recommendedName>
        <fullName evidence="1">Nucleoside phosphorylase domain-containing protein</fullName>
    </recommendedName>
</protein>
<dbReference type="Proteomes" id="UP001174909">
    <property type="component" value="Unassembled WGS sequence"/>
</dbReference>
<comment type="caution">
    <text evidence="2">The sequence shown here is derived from an EMBL/GenBank/DDBJ whole genome shotgun (WGS) entry which is preliminary data.</text>
</comment>
<evidence type="ECO:0000313" key="3">
    <source>
        <dbReference type="Proteomes" id="UP001174909"/>
    </source>
</evidence>
<dbReference type="InterPro" id="IPR035994">
    <property type="entry name" value="Nucleoside_phosphorylase_sf"/>
</dbReference>
<dbReference type="Pfam" id="PF01048">
    <property type="entry name" value="PNP_UDP_1"/>
    <property type="match status" value="1"/>
</dbReference>
<proteinExistence type="predicted"/>
<name>A0AA35R5T1_GEOBA</name>
<dbReference type="GO" id="GO:0009116">
    <property type="term" value="P:nucleoside metabolic process"/>
    <property type="evidence" value="ECO:0007669"/>
    <property type="project" value="InterPro"/>
</dbReference>
<dbReference type="InterPro" id="IPR000845">
    <property type="entry name" value="Nucleoside_phosphorylase_d"/>
</dbReference>
<evidence type="ECO:0000259" key="1">
    <source>
        <dbReference type="Pfam" id="PF01048"/>
    </source>
</evidence>
<feature type="domain" description="Nucleoside phosphorylase" evidence="1">
    <location>
        <begin position="31"/>
        <end position="110"/>
    </location>
</feature>
<keyword evidence="3" id="KW-1185">Reference proteome</keyword>
<sequence length="138" mass="14917">MEPELSGLQREFAALDASRVAGFPVEFHFVGVGPRRSARAMNEFLTKAKRKPEGVLMLGVAGAVDPGMESGEVILADTYALDTKEDSAADIPPDPEMLGVAESVASNFEDACSGLTYFKMESERRRSAREQAAKDAIY</sequence>
<evidence type="ECO:0000313" key="2">
    <source>
        <dbReference type="EMBL" id="CAI8005330.1"/>
    </source>
</evidence>
<gene>
    <name evidence="2" type="ORF">GBAR_LOCUS4156</name>
</gene>
<accession>A0AA35R5T1</accession>
<organism evidence="2 3">
    <name type="scientific">Geodia barretti</name>
    <name type="common">Barrett's horny sponge</name>
    <dbReference type="NCBI Taxonomy" id="519541"/>
    <lineage>
        <taxon>Eukaryota</taxon>
        <taxon>Metazoa</taxon>
        <taxon>Porifera</taxon>
        <taxon>Demospongiae</taxon>
        <taxon>Heteroscleromorpha</taxon>
        <taxon>Tetractinellida</taxon>
        <taxon>Astrophorina</taxon>
        <taxon>Geodiidae</taxon>
        <taxon>Geodia</taxon>
    </lineage>
</organism>